<organism evidence="1">
    <name type="scientific">Schistosoma curassoni</name>
    <dbReference type="NCBI Taxonomy" id="6186"/>
    <lineage>
        <taxon>Eukaryota</taxon>
        <taxon>Metazoa</taxon>
        <taxon>Spiralia</taxon>
        <taxon>Lophotrochozoa</taxon>
        <taxon>Platyhelminthes</taxon>
        <taxon>Trematoda</taxon>
        <taxon>Digenea</taxon>
        <taxon>Strigeidida</taxon>
        <taxon>Schistosomatoidea</taxon>
        <taxon>Schistosomatidae</taxon>
        <taxon>Schistosoma</taxon>
    </lineage>
</organism>
<sequence>LFSQTNQKDLKIKEQDRIIEHLNAQLLEASNQARLCRMNNDVSLAIYYDNNMLDV</sequence>
<dbReference type="WBParaSite" id="SCUD_0000373901-mRNA-1">
    <property type="protein sequence ID" value="SCUD_0000373901-mRNA-1"/>
    <property type="gene ID" value="SCUD_0000373901"/>
</dbReference>
<accession>A0A183JM08</accession>
<evidence type="ECO:0000313" key="1">
    <source>
        <dbReference type="WBParaSite" id="SCUD_0000373901-mRNA-1"/>
    </source>
</evidence>
<protein>
    <submittedName>
        <fullName evidence="1">Two-component sensor histidine kinase</fullName>
    </submittedName>
</protein>
<name>A0A183JM08_9TREM</name>
<reference evidence="1" key="1">
    <citation type="submission" date="2016-06" db="UniProtKB">
        <authorList>
            <consortium name="WormBaseParasite"/>
        </authorList>
    </citation>
    <scope>IDENTIFICATION</scope>
</reference>
<proteinExistence type="predicted"/>
<dbReference type="AlphaFoldDB" id="A0A183JM08"/>